<gene>
    <name evidence="2" type="ORF">ANCCAN_06485</name>
</gene>
<comment type="caution">
    <text evidence="2">The sequence shown here is derived from an EMBL/GenBank/DDBJ whole genome shotgun (WGS) entry which is preliminary data.</text>
</comment>
<name>A0A368GT07_ANCCA</name>
<proteinExistence type="predicted"/>
<feature type="compositionally biased region" description="Basic and acidic residues" evidence="1">
    <location>
        <begin position="67"/>
        <end position="80"/>
    </location>
</feature>
<keyword evidence="3" id="KW-1185">Reference proteome</keyword>
<dbReference type="Proteomes" id="UP000252519">
    <property type="component" value="Unassembled WGS sequence"/>
</dbReference>
<accession>A0A368GT07</accession>
<evidence type="ECO:0000313" key="3">
    <source>
        <dbReference type="Proteomes" id="UP000252519"/>
    </source>
</evidence>
<evidence type="ECO:0000313" key="2">
    <source>
        <dbReference type="EMBL" id="RCN47454.1"/>
    </source>
</evidence>
<organism evidence="2 3">
    <name type="scientific">Ancylostoma caninum</name>
    <name type="common">Dog hookworm</name>
    <dbReference type="NCBI Taxonomy" id="29170"/>
    <lineage>
        <taxon>Eukaryota</taxon>
        <taxon>Metazoa</taxon>
        <taxon>Ecdysozoa</taxon>
        <taxon>Nematoda</taxon>
        <taxon>Chromadorea</taxon>
        <taxon>Rhabditida</taxon>
        <taxon>Rhabditina</taxon>
        <taxon>Rhabditomorpha</taxon>
        <taxon>Strongyloidea</taxon>
        <taxon>Ancylostomatidae</taxon>
        <taxon>Ancylostomatinae</taxon>
        <taxon>Ancylostoma</taxon>
    </lineage>
</organism>
<dbReference type="EMBL" id="JOJR01000062">
    <property type="protein sequence ID" value="RCN47454.1"/>
    <property type="molecule type" value="Genomic_DNA"/>
</dbReference>
<dbReference type="AlphaFoldDB" id="A0A368GT07"/>
<evidence type="ECO:0000256" key="1">
    <source>
        <dbReference type="SAM" id="MobiDB-lite"/>
    </source>
</evidence>
<sequence>MSSSSVSIERGIFHFHLFSPVNKLLWTSHFLLGELWDSSNPALEGKEMREAEVMPTKRRRRSMRLPFRQELERGRRDPKDQTPLANFLL</sequence>
<reference evidence="2 3" key="1">
    <citation type="submission" date="2014-10" db="EMBL/GenBank/DDBJ databases">
        <title>Draft genome of the hookworm Ancylostoma caninum.</title>
        <authorList>
            <person name="Mitreva M."/>
        </authorList>
    </citation>
    <scope>NUCLEOTIDE SEQUENCE [LARGE SCALE GENOMIC DNA]</scope>
    <source>
        <strain evidence="2 3">Baltimore</strain>
    </source>
</reference>
<feature type="region of interest" description="Disordered" evidence="1">
    <location>
        <begin position="64"/>
        <end position="89"/>
    </location>
</feature>
<protein>
    <submittedName>
        <fullName evidence="2">Uncharacterized protein</fullName>
    </submittedName>
</protein>
<feature type="non-terminal residue" evidence="2">
    <location>
        <position position="89"/>
    </location>
</feature>